<dbReference type="InterPro" id="IPR051916">
    <property type="entry name" value="GPI-anchor_lipid_remodeler"/>
</dbReference>
<dbReference type="PANTHER" id="PTHR14859">
    <property type="entry name" value="CALCOFLUOR WHITE HYPERSENSITIVE PROTEIN PRECURSOR"/>
    <property type="match status" value="1"/>
</dbReference>
<evidence type="ECO:0000313" key="4">
    <source>
        <dbReference type="Proteomes" id="UP000324897"/>
    </source>
</evidence>
<feature type="region of interest" description="Disordered" evidence="1">
    <location>
        <begin position="155"/>
        <end position="174"/>
    </location>
</feature>
<dbReference type="Gene3D" id="3.60.10.10">
    <property type="entry name" value="Endonuclease/exonuclease/phosphatase"/>
    <property type="match status" value="1"/>
</dbReference>
<evidence type="ECO:0000259" key="2">
    <source>
        <dbReference type="Pfam" id="PF03372"/>
    </source>
</evidence>
<dbReference type="AlphaFoldDB" id="A0A5J9VMW7"/>
<dbReference type="SUPFAM" id="SSF56219">
    <property type="entry name" value="DNase I-like"/>
    <property type="match status" value="1"/>
</dbReference>
<organism evidence="3 4">
    <name type="scientific">Eragrostis curvula</name>
    <name type="common">weeping love grass</name>
    <dbReference type="NCBI Taxonomy" id="38414"/>
    <lineage>
        <taxon>Eukaryota</taxon>
        <taxon>Viridiplantae</taxon>
        <taxon>Streptophyta</taxon>
        <taxon>Embryophyta</taxon>
        <taxon>Tracheophyta</taxon>
        <taxon>Spermatophyta</taxon>
        <taxon>Magnoliopsida</taxon>
        <taxon>Liliopsida</taxon>
        <taxon>Poales</taxon>
        <taxon>Poaceae</taxon>
        <taxon>PACMAD clade</taxon>
        <taxon>Chloridoideae</taxon>
        <taxon>Eragrostideae</taxon>
        <taxon>Eragrostidinae</taxon>
        <taxon>Eragrostis</taxon>
    </lineage>
</organism>
<feature type="compositionally biased region" description="Basic and acidic residues" evidence="1">
    <location>
        <begin position="1"/>
        <end position="13"/>
    </location>
</feature>
<gene>
    <name evidence="3" type="ORF">EJB05_10819</name>
</gene>
<dbReference type="GO" id="GO:0003824">
    <property type="term" value="F:catalytic activity"/>
    <property type="evidence" value="ECO:0007669"/>
    <property type="project" value="InterPro"/>
</dbReference>
<feature type="domain" description="Endonuclease/exonuclease/phosphatase" evidence="2">
    <location>
        <begin position="187"/>
        <end position="418"/>
    </location>
</feature>
<keyword evidence="4" id="KW-1185">Reference proteome</keyword>
<feature type="region of interest" description="Disordered" evidence="1">
    <location>
        <begin position="97"/>
        <end position="122"/>
    </location>
</feature>
<dbReference type="Pfam" id="PF03372">
    <property type="entry name" value="Exo_endo_phos"/>
    <property type="match status" value="1"/>
</dbReference>
<dbReference type="EMBL" id="RWGY01000007">
    <property type="protein sequence ID" value="TVU37503.1"/>
    <property type="molecule type" value="Genomic_DNA"/>
</dbReference>
<dbReference type="GO" id="GO:0005783">
    <property type="term" value="C:endoplasmic reticulum"/>
    <property type="evidence" value="ECO:0007669"/>
    <property type="project" value="TreeGrafter"/>
</dbReference>
<dbReference type="PANTHER" id="PTHR14859:SF0">
    <property type="entry name" value="ENDONUCLEASE_EXONUCLEASE_PHOSPHATASE FAMILY PROTEIN, EXPRESSED"/>
    <property type="match status" value="1"/>
</dbReference>
<reference evidence="3 4" key="1">
    <citation type="journal article" date="2019" name="Sci. Rep.">
        <title>A high-quality genome of Eragrostis curvula grass provides insights into Poaceae evolution and supports new strategies to enhance forage quality.</title>
        <authorList>
            <person name="Carballo J."/>
            <person name="Santos B.A.C.M."/>
            <person name="Zappacosta D."/>
            <person name="Garbus I."/>
            <person name="Selva J.P."/>
            <person name="Gallo C.A."/>
            <person name="Diaz A."/>
            <person name="Albertini E."/>
            <person name="Caccamo M."/>
            <person name="Echenique V."/>
        </authorList>
    </citation>
    <scope>NUCLEOTIDE SEQUENCE [LARGE SCALE GENOMIC DNA]</scope>
    <source>
        <strain evidence="4">cv. Victoria</strain>
        <tissue evidence="3">Leaf</tissue>
    </source>
</reference>
<evidence type="ECO:0000313" key="3">
    <source>
        <dbReference type="EMBL" id="TVU37503.1"/>
    </source>
</evidence>
<dbReference type="OrthoDB" id="200415at2759"/>
<dbReference type="Gramene" id="TVU37503">
    <property type="protein sequence ID" value="TVU37503"/>
    <property type="gene ID" value="EJB05_10819"/>
</dbReference>
<name>A0A5J9VMW7_9POAL</name>
<sequence>MLRRVLDGFDCLHPRRRRRHGGVGPGGPGAAAPSKPRVTVRRLGSRDKAAAPCSSSGNGSTNGNGGGRVVTIRVATFNAAMFSMAPAVSSETAAGAGAGAGAAGAERGAAGGLPPGSPRRPKGILKAQASLARSPSKARVCINVQDNEISLERGRLWRGGPGKRPPPSPRQTTLRAEAAGVEGALRGRRSVEEVLREAGADIIGLQNVRAEEERGMRPLSELAEGLGMRYVFAESWAPEYGNAVLSRWPIKRWKVHRVADPSDFRNVLRATIEVPDAGEINFHCTHLDHLDEGWRMKQVDVILRSSDGPHILAGGLNALDGTDYSAERWADIVKYYEEIGKPTPKVEVMKYLKGKQYIDAKDFAGECEAVVVVAKGQDVQGTCKYGTRVDYILASPNSPYKFAPGSYTVISSKGTSDHHIVRVDVTICPIKETDAETGNRKQRVVKMNKKGSRKGIWGTR</sequence>
<feature type="region of interest" description="Disordered" evidence="1">
    <location>
        <begin position="1"/>
        <end position="67"/>
    </location>
</feature>
<dbReference type="FunFam" id="3.60.10.10:FF:000045">
    <property type="entry name" value="Endonuclease/exonuclease/phosphatase family protein"/>
    <property type="match status" value="1"/>
</dbReference>
<accession>A0A5J9VMW7</accession>
<dbReference type="Proteomes" id="UP000324897">
    <property type="component" value="Chromosome 4"/>
</dbReference>
<dbReference type="GO" id="GO:0006506">
    <property type="term" value="P:GPI anchor biosynthetic process"/>
    <property type="evidence" value="ECO:0007669"/>
    <property type="project" value="TreeGrafter"/>
</dbReference>
<protein>
    <recommendedName>
        <fullName evidence="2">Endonuclease/exonuclease/phosphatase domain-containing protein</fullName>
    </recommendedName>
</protein>
<dbReference type="GO" id="GO:0016020">
    <property type="term" value="C:membrane"/>
    <property type="evidence" value="ECO:0007669"/>
    <property type="project" value="GOC"/>
</dbReference>
<comment type="caution">
    <text evidence="3">The sequence shown here is derived from an EMBL/GenBank/DDBJ whole genome shotgun (WGS) entry which is preliminary data.</text>
</comment>
<proteinExistence type="predicted"/>
<feature type="non-terminal residue" evidence="3">
    <location>
        <position position="1"/>
    </location>
</feature>
<evidence type="ECO:0000256" key="1">
    <source>
        <dbReference type="SAM" id="MobiDB-lite"/>
    </source>
</evidence>
<dbReference type="InterPro" id="IPR036691">
    <property type="entry name" value="Endo/exonu/phosph_ase_sf"/>
</dbReference>
<dbReference type="InterPro" id="IPR005135">
    <property type="entry name" value="Endo/exonuclease/phosphatase"/>
</dbReference>